<dbReference type="PANTHER" id="PTHR13096:SF8">
    <property type="entry name" value="RIBOSOMAL OXYGENASE 1"/>
    <property type="match status" value="1"/>
</dbReference>
<keyword evidence="6" id="KW-1185">Reference proteome</keyword>
<gene>
    <name evidence="5" type="ORF">J4H85_11045</name>
</gene>
<comment type="caution">
    <text evidence="5">The sequence shown here is derived from an EMBL/GenBank/DDBJ whole genome shotgun (WGS) entry which is preliminary data.</text>
</comment>
<dbReference type="EMBL" id="JAGFBF010000005">
    <property type="protein sequence ID" value="MBO2990529.1"/>
    <property type="molecule type" value="Genomic_DNA"/>
</dbReference>
<dbReference type="Proteomes" id="UP000668403">
    <property type="component" value="Unassembled WGS sequence"/>
</dbReference>
<organism evidence="5 6">
    <name type="scientific">Leucobacter tardus</name>
    <dbReference type="NCBI Taxonomy" id="501483"/>
    <lineage>
        <taxon>Bacteria</taxon>
        <taxon>Bacillati</taxon>
        <taxon>Actinomycetota</taxon>
        <taxon>Actinomycetes</taxon>
        <taxon>Micrococcales</taxon>
        <taxon>Microbacteriaceae</taxon>
        <taxon>Leucobacter</taxon>
    </lineage>
</organism>
<evidence type="ECO:0000313" key="5">
    <source>
        <dbReference type="EMBL" id="MBO2990529.1"/>
    </source>
</evidence>
<evidence type="ECO:0000259" key="4">
    <source>
        <dbReference type="PROSITE" id="PS51184"/>
    </source>
</evidence>
<dbReference type="InterPro" id="IPR039994">
    <property type="entry name" value="NO66-like"/>
</dbReference>
<dbReference type="AlphaFoldDB" id="A0A939QKS4"/>
<dbReference type="Pfam" id="PF08007">
    <property type="entry name" value="JmjC_2"/>
    <property type="match status" value="1"/>
</dbReference>
<name>A0A939QKS4_9MICO</name>
<feature type="domain" description="JmjC" evidence="4">
    <location>
        <begin position="117"/>
        <end position="261"/>
    </location>
</feature>
<evidence type="ECO:0000256" key="2">
    <source>
        <dbReference type="ARBA" id="ARBA00022723"/>
    </source>
</evidence>
<dbReference type="PANTHER" id="PTHR13096">
    <property type="entry name" value="MINA53 MYC INDUCED NUCLEAR ANTIGEN"/>
    <property type="match status" value="1"/>
</dbReference>
<dbReference type="GO" id="GO:0046872">
    <property type="term" value="F:metal ion binding"/>
    <property type="evidence" value="ECO:0007669"/>
    <property type="project" value="UniProtKB-KW"/>
</dbReference>
<dbReference type="RefSeq" id="WP_208239584.1">
    <property type="nucleotide sequence ID" value="NZ_BAAAQU010000002.1"/>
</dbReference>
<sequence length="408" mass="44953">MSAAGHAREDSGAREGTGVLASRLIDIDRKRFGEEYWARRALLTRGASDFSDIFSADAVDELVSRRGLRSPFLRVAKDGATLPTASFTSGAGVGATISDQLDDTALWRQFDDGATLVLQALQRTWDPIGRLVSTLNDELGSPVQANAYITPPQNQGFDDHYDVHDVFVLQISGTKRWVIHEPVFPDPLRDQPWTDRREQVSAAAATEPAIDAVLEPGDVLYLPRGWLHAAQAQGEVSIHVTLGIHNRTAYAVAEEITASLLRELRDDPELRRSLPLGQRGPDPATIAAITARMREALDEVDPGPGLHRIRRTEARPAPLGPLAQRRFTSELHPESIVRLRGGLEARFVGDRLMTRVGWMDFSDDDREVVRRLVDREPADRSDSVRAEALGVELAKRLLRAGVLVPGDN</sequence>
<keyword evidence="2" id="KW-0479">Metal-binding</keyword>
<proteinExistence type="predicted"/>
<dbReference type="InterPro" id="IPR003347">
    <property type="entry name" value="JmjC_dom"/>
</dbReference>
<accession>A0A939QKS4</accession>
<protein>
    <submittedName>
        <fullName evidence="5">Cupin-like domain-containing protein</fullName>
    </submittedName>
</protein>
<dbReference type="SMART" id="SM00558">
    <property type="entry name" value="JmjC"/>
    <property type="match status" value="1"/>
</dbReference>
<evidence type="ECO:0000313" key="6">
    <source>
        <dbReference type="Proteomes" id="UP000668403"/>
    </source>
</evidence>
<dbReference type="PROSITE" id="PS51184">
    <property type="entry name" value="JMJC"/>
    <property type="match status" value="1"/>
</dbReference>
<evidence type="ECO:0000256" key="3">
    <source>
        <dbReference type="ARBA" id="ARBA00023004"/>
    </source>
</evidence>
<reference evidence="5" key="1">
    <citation type="submission" date="2021-03" db="EMBL/GenBank/DDBJ databases">
        <title>Leucobacter chromiisoli sp. nov., isolated from chromium-containing soil of chemical plant.</title>
        <authorList>
            <person name="Xu Z."/>
        </authorList>
    </citation>
    <scope>NUCLEOTIDE SEQUENCE</scope>
    <source>
        <strain evidence="5">K 70/01</strain>
    </source>
</reference>
<dbReference type="Gene3D" id="2.60.120.650">
    <property type="entry name" value="Cupin"/>
    <property type="match status" value="1"/>
</dbReference>
<keyword evidence="3" id="KW-0408">Iron</keyword>
<evidence type="ECO:0000256" key="1">
    <source>
        <dbReference type="ARBA" id="ARBA00001954"/>
    </source>
</evidence>
<comment type="cofactor">
    <cofactor evidence="1">
        <name>Fe(2+)</name>
        <dbReference type="ChEBI" id="CHEBI:29033"/>
    </cofactor>
</comment>
<dbReference type="SUPFAM" id="SSF51197">
    <property type="entry name" value="Clavaminate synthase-like"/>
    <property type="match status" value="1"/>
</dbReference>